<evidence type="ECO:0000256" key="1">
    <source>
        <dbReference type="SAM" id="MobiDB-lite"/>
    </source>
</evidence>
<keyword evidence="2" id="KW-0472">Membrane</keyword>
<feature type="region of interest" description="Disordered" evidence="1">
    <location>
        <begin position="581"/>
        <end position="601"/>
    </location>
</feature>
<organism evidence="3 4">
    <name type="scientific">Chlamydomonas schloesseri</name>
    <dbReference type="NCBI Taxonomy" id="2026947"/>
    <lineage>
        <taxon>Eukaryota</taxon>
        <taxon>Viridiplantae</taxon>
        <taxon>Chlorophyta</taxon>
        <taxon>core chlorophytes</taxon>
        <taxon>Chlorophyceae</taxon>
        <taxon>CS clade</taxon>
        <taxon>Chlamydomonadales</taxon>
        <taxon>Chlamydomonadaceae</taxon>
        <taxon>Chlamydomonas</taxon>
    </lineage>
</organism>
<feature type="region of interest" description="Disordered" evidence="1">
    <location>
        <begin position="39"/>
        <end position="61"/>
    </location>
</feature>
<gene>
    <name evidence="3" type="ORF">HYH02_008594</name>
</gene>
<keyword evidence="4" id="KW-1185">Reference proteome</keyword>
<feature type="region of interest" description="Disordered" evidence="1">
    <location>
        <begin position="359"/>
        <end position="392"/>
    </location>
</feature>
<feature type="compositionally biased region" description="Basic and acidic residues" evidence="1">
    <location>
        <begin position="39"/>
        <end position="52"/>
    </location>
</feature>
<dbReference type="AlphaFoldDB" id="A0A835WFK3"/>
<dbReference type="OrthoDB" id="548532at2759"/>
<keyword evidence="2" id="KW-0812">Transmembrane</keyword>
<dbReference type="Proteomes" id="UP000613740">
    <property type="component" value="Unassembled WGS sequence"/>
</dbReference>
<name>A0A835WFK3_9CHLO</name>
<reference evidence="3" key="1">
    <citation type="journal article" date="2020" name="bioRxiv">
        <title>Comparative genomics of Chlamydomonas.</title>
        <authorList>
            <person name="Craig R.J."/>
            <person name="Hasan A.R."/>
            <person name="Ness R.W."/>
            <person name="Keightley P.D."/>
        </authorList>
    </citation>
    <scope>NUCLEOTIDE SEQUENCE</scope>
    <source>
        <strain evidence="3">CCAP 11/173</strain>
    </source>
</reference>
<feature type="transmembrane region" description="Helical" evidence="2">
    <location>
        <begin position="457"/>
        <end position="474"/>
    </location>
</feature>
<evidence type="ECO:0000256" key="2">
    <source>
        <dbReference type="SAM" id="Phobius"/>
    </source>
</evidence>
<keyword evidence="2" id="KW-1133">Transmembrane helix</keyword>
<feature type="compositionally biased region" description="Low complexity" evidence="1">
    <location>
        <begin position="119"/>
        <end position="150"/>
    </location>
</feature>
<feature type="region of interest" description="Disordered" evidence="1">
    <location>
        <begin position="100"/>
        <end position="162"/>
    </location>
</feature>
<accession>A0A835WFK3</accession>
<evidence type="ECO:0000313" key="4">
    <source>
        <dbReference type="Proteomes" id="UP000613740"/>
    </source>
</evidence>
<protein>
    <recommendedName>
        <fullName evidence="5">Reticulon domain-containing protein</fullName>
    </recommendedName>
</protein>
<feature type="transmembrane region" description="Helical" evidence="2">
    <location>
        <begin position="432"/>
        <end position="450"/>
    </location>
</feature>
<proteinExistence type="predicted"/>
<feature type="transmembrane region" description="Helical" evidence="2">
    <location>
        <begin position="330"/>
        <end position="350"/>
    </location>
</feature>
<feature type="transmembrane region" description="Helical" evidence="2">
    <location>
        <begin position="494"/>
        <end position="514"/>
    </location>
</feature>
<sequence>MLYECSCGFSASTATSFYKHLAASKESASGHQLVQARFTDTKSSKATDKKQQDAAAEVAPSAPPSWVDEYLVVDQREATLSGSANSSLMATAAAAAASRGGALPPQAPRSNRVAPLPVSTSSTSMTSQQHQQQQRQSQQQPIVPQDAGAAGVRGDGGGVVDLDEVELVERTSSYGARGGPRVSGSGTAAAALRMSGTVMNAVAVGLSPWRWFSTGAGGGMAAGGLEPAAADGAAALAAGANSDFGSAGGFTQGGLSATSGGRGASMARTGGAAGGGLMPDQPLSAADSAEAIEAVQAVLLWHNPWRTGRIFGAGLYIFVCLRQLAKGHDLLQPSTALLVGCFLLLLRNVVREGMATYRRAQQQPEDGGGGGGSGAEDAAQFEPPPSTRAERDAEYVQQRVELVLRRAALGAARYGAALFVLGAGLLSGRRPITSALVAALLWLGCVVGELRVMSQPTFWLLCYVGCFTIPAAYGRCRAAMDEGTEAALRFVVRLLVTGSRASLAMAGGVGVVLLAALPLNLVLRATLAAVAAFGVLLWQSEALVLAKSGMQGGAAGGVGEAGSGQPVGPAGRAYLVQEEAKGGAGGGGVGQRVPLSHVHRE</sequence>
<dbReference type="EMBL" id="JAEHOD010000026">
    <property type="protein sequence ID" value="KAG2446609.1"/>
    <property type="molecule type" value="Genomic_DNA"/>
</dbReference>
<evidence type="ECO:0000313" key="3">
    <source>
        <dbReference type="EMBL" id="KAG2446609.1"/>
    </source>
</evidence>
<feature type="transmembrane region" description="Helical" evidence="2">
    <location>
        <begin position="407"/>
        <end position="426"/>
    </location>
</feature>
<comment type="caution">
    <text evidence="3">The sequence shown here is derived from an EMBL/GenBank/DDBJ whole genome shotgun (WGS) entry which is preliminary data.</text>
</comment>
<evidence type="ECO:0008006" key="5">
    <source>
        <dbReference type="Google" id="ProtNLM"/>
    </source>
</evidence>